<dbReference type="AlphaFoldDB" id="A0A6V8K637"/>
<dbReference type="Proteomes" id="UP000482800">
    <property type="component" value="Unassembled WGS sequence"/>
</dbReference>
<sequence length="89" mass="8152">MGTGGVTQAHVGLGAGRTGARPSTARPLGLGTAPPAGATTVRLGDGLGTDATPRAVGVGDAGPATAGSRFGGGTASSLASALSPPTTAK</sequence>
<evidence type="ECO:0000313" key="3">
    <source>
        <dbReference type="Proteomes" id="UP000482800"/>
    </source>
</evidence>
<evidence type="ECO:0000313" key="2">
    <source>
        <dbReference type="EMBL" id="GFJ77609.1"/>
    </source>
</evidence>
<protein>
    <submittedName>
        <fullName evidence="2">Uncharacterized protein</fullName>
    </submittedName>
</protein>
<accession>A0A6V8K637</accession>
<feature type="compositionally biased region" description="Low complexity" evidence="1">
    <location>
        <begin position="75"/>
        <end position="89"/>
    </location>
</feature>
<comment type="caution">
    <text evidence="2">The sequence shown here is derived from an EMBL/GenBank/DDBJ whole genome shotgun (WGS) entry which is preliminary data.</text>
</comment>
<organism evidence="2 3">
    <name type="scientific">Phytohabitans houttuyneae</name>
    <dbReference type="NCBI Taxonomy" id="1076126"/>
    <lineage>
        <taxon>Bacteria</taxon>
        <taxon>Bacillati</taxon>
        <taxon>Actinomycetota</taxon>
        <taxon>Actinomycetes</taxon>
        <taxon>Micromonosporales</taxon>
        <taxon>Micromonosporaceae</taxon>
    </lineage>
</organism>
<reference evidence="2 3" key="1">
    <citation type="submission" date="2020-03" db="EMBL/GenBank/DDBJ databases">
        <title>Whole genome shotgun sequence of Phytohabitans houttuyneae NBRC 108639.</title>
        <authorList>
            <person name="Komaki H."/>
            <person name="Tamura T."/>
        </authorList>
    </citation>
    <scope>NUCLEOTIDE SEQUENCE [LARGE SCALE GENOMIC DNA]</scope>
    <source>
        <strain evidence="2 3">NBRC 108639</strain>
    </source>
</reference>
<gene>
    <name evidence="2" type="ORF">Phou_017890</name>
</gene>
<keyword evidence="3" id="KW-1185">Reference proteome</keyword>
<feature type="region of interest" description="Disordered" evidence="1">
    <location>
        <begin position="1"/>
        <end position="89"/>
    </location>
</feature>
<evidence type="ECO:0000256" key="1">
    <source>
        <dbReference type="SAM" id="MobiDB-lite"/>
    </source>
</evidence>
<reference evidence="2 3" key="2">
    <citation type="submission" date="2020-03" db="EMBL/GenBank/DDBJ databases">
        <authorList>
            <person name="Ichikawa N."/>
            <person name="Kimura A."/>
            <person name="Kitahashi Y."/>
            <person name="Uohara A."/>
        </authorList>
    </citation>
    <scope>NUCLEOTIDE SEQUENCE [LARGE SCALE GENOMIC DNA]</scope>
    <source>
        <strain evidence="2 3">NBRC 108639</strain>
    </source>
</reference>
<proteinExistence type="predicted"/>
<name>A0A6V8K637_9ACTN</name>
<dbReference type="EMBL" id="BLPF01000001">
    <property type="protein sequence ID" value="GFJ77609.1"/>
    <property type="molecule type" value="Genomic_DNA"/>
</dbReference>